<dbReference type="EMBL" id="JAQIZT010000004">
    <property type="protein sequence ID" value="KAJ7000939.1"/>
    <property type="molecule type" value="Genomic_DNA"/>
</dbReference>
<proteinExistence type="predicted"/>
<name>A0AAD6W7K9_9ROSI</name>
<dbReference type="Proteomes" id="UP001164929">
    <property type="component" value="Chromosome 4"/>
</dbReference>
<evidence type="ECO:0000313" key="2">
    <source>
        <dbReference type="Proteomes" id="UP001164929"/>
    </source>
</evidence>
<gene>
    <name evidence="1" type="ORF">NC653_011407</name>
</gene>
<keyword evidence="2" id="KW-1185">Reference proteome</keyword>
<sequence>MSRTIEYMVMGISDENKIKIIYCDQYKYDSFKLNNNEDKGVISLVETSNDDNKKIRL</sequence>
<protein>
    <submittedName>
        <fullName evidence="1">Uncharacterized protein</fullName>
    </submittedName>
</protein>
<accession>A0AAD6W7K9</accession>
<evidence type="ECO:0000313" key="1">
    <source>
        <dbReference type="EMBL" id="KAJ7000939.1"/>
    </source>
</evidence>
<comment type="caution">
    <text evidence="1">The sequence shown here is derived from an EMBL/GenBank/DDBJ whole genome shotgun (WGS) entry which is preliminary data.</text>
</comment>
<reference evidence="1 2" key="1">
    <citation type="journal article" date="2023" name="Mol. Ecol. Resour.">
        <title>Chromosome-level genome assembly of a triploid poplar Populus alba 'Berolinensis'.</title>
        <authorList>
            <person name="Chen S."/>
            <person name="Yu Y."/>
            <person name="Wang X."/>
            <person name="Wang S."/>
            <person name="Zhang T."/>
            <person name="Zhou Y."/>
            <person name="He R."/>
            <person name="Meng N."/>
            <person name="Wang Y."/>
            <person name="Liu W."/>
            <person name="Liu Z."/>
            <person name="Liu J."/>
            <person name="Guo Q."/>
            <person name="Huang H."/>
            <person name="Sederoff R.R."/>
            <person name="Wang G."/>
            <person name="Qu G."/>
            <person name="Chen S."/>
        </authorList>
    </citation>
    <scope>NUCLEOTIDE SEQUENCE [LARGE SCALE GENOMIC DNA]</scope>
    <source>
        <strain evidence="1">SC-2020</strain>
    </source>
</reference>
<organism evidence="1 2">
    <name type="scientific">Populus alba x Populus x berolinensis</name>
    <dbReference type="NCBI Taxonomy" id="444605"/>
    <lineage>
        <taxon>Eukaryota</taxon>
        <taxon>Viridiplantae</taxon>
        <taxon>Streptophyta</taxon>
        <taxon>Embryophyta</taxon>
        <taxon>Tracheophyta</taxon>
        <taxon>Spermatophyta</taxon>
        <taxon>Magnoliopsida</taxon>
        <taxon>eudicotyledons</taxon>
        <taxon>Gunneridae</taxon>
        <taxon>Pentapetalae</taxon>
        <taxon>rosids</taxon>
        <taxon>fabids</taxon>
        <taxon>Malpighiales</taxon>
        <taxon>Salicaceae</taxon>
        <taxon>Saliceae</taxon>
        <taxon>Populus</taxon>
    </lineage>
</organism>
<dbReference type="AlphaFoldDB" id="A0AAD6W7K9"/>